<dbReference type="EMBL" id="CP126116">
    <property type="protein sequence ID" value="WHZ55988.1"/>
    <property type="molecule type" value="Genomic_DNA"/>
</dbReference>
<keyword evidence="2" id="KW-1185">Reference proteome</keyword>
<name>A0ACD4R6K7_9BACI</name>
<proteinExistence type="predicted"/>
<accession>A0ACD4R6K7</accession>
<evidence type="ECO:0000313" key="2">
    <source>
        <dbReference type="Proteomes" id="UP001226091"/>
    </source>
</evidence>
<dbReference type="Proteomes" id="UP001226091">
    <property type="component" value="Chromosome"/>
</dbReference>
<protein>
    <submittedName>
        <fullName evidence="1">Amino acid adenylation domain-containing protein</fullName>
    </submittedName>
</protein>
<organism evidence="1 2">
    <name type="scientific">Metabacillus hrfriensis</name>
    <dbReference type="NCBI Taxonomy" id="3048891"/>
    <lineage>
        <taxon>Bacteria</taxon>
        <taxon>Bacillati</taxon>
        <taxon>Bacillota</taxon>
        <taxon>Bacilli</taxon>
        <taxon>Bacillales</taxon>
        <taxon>Bacillaceae</taxon>
        <taxon>Metabacillus</taxon>
    </lineage>
</organism>
<evidence type="ECO:0000313" key="1">
    <source>
        <dbReference type="EMBL" id="WHZ55988.1"/>
    </source>
</evidence>
<reference evidence="2" key="1">
    <citation type="journal article" date="2025" name="Aquaculture">
        <title>Assessment of the bioflocculant production and safety properties of Metabacillus hrfriensis sp. nov. based on phenotypic and whole-genome sequencing analysis.</title>
        <authorList>
            <person name="Zhang R."/>
            <person name="Zhao Z."/>
            <person name="Luo L."/>
            <person name="Wang S."/>
            <person name="Guo K."/>
            <person name="Xu W."/>
        </authorList>
    </citation>
    <scope>NUCLEOTIDE SEQUENCE [LARGE SCALE GENOMIC DNA]</scope>
    <source>
        <strain evidence="2">CT-WN-B3</strain>
    </source>
</reference>
<gene>
    <name evidence="1" type="ORF">QLQ22_14850</name>
</gene>
<sequence>MINHTYNNDLLTEEEKFWLSQLSENLSMSSFTHKNNNVDFEDRKRKLFTYRLPGQISREILKMSDQSEYGLFIILMSGVKYLLSIYTDNGDVSIGTPVIQSKSGAAYQDHQLIIRSDIHSGMSFKELLFKVQQNISDANKNQKVSHDKLAKLLGFDSKTSNRLNPLTVVQLENIQRSSSNYDSYADTVFNFTWHGSTIECSITCNGIAGEMIGKITDQLTHFFRAVVENPNIRLSEIDILSNDRNQILYEFNNTAADFPRDKSVVELFELQVSKTPHETAVVYQGQKLTYQELNKKANHIANELVKLGIKENCVVGSMVDRSLELPIGVLGILKAGAAYLPIDPNYPIERIKKVIGNSNVDIILKCSDHKHVYINQNTLFIDIDTTLEKGTPVSMEKNLELEISSESLMYVLYTSGSTGDPKGVMVKRNSFVNLLYWYTNEFDINEASNLLLIAPISFDTAHKNLFAPLIRGGRLHLFEPGMYDYNKMSDYIEFHKITTINCTPSGFYPLVDYNEESDYSRLTSLKHVFLGGESINCKKLKPLAESANFSSEIVNTYGPTECTDIASFYRISNQELVQQKSIPIGKPLNNVELYIVNQEMNLLPIGITGELCIAGVGLSQGYYNAPVLTKEKFVEFPHIPGKKVYKTGDMARWMPDGNIEFIGRIDNLTKIRGFRVEVGEIENCLLKHQDVEEAVVVAMEDTFGTKELSAYFVANVDITNSELRNYLIKRVPDFMVPAYFTQLNKMPLNQNGKIDRKALPVPDLDNASSSSYVAPESELERMIAGIWEEVLNIERIGVYDNFFELGGHSLKAASIVLKINQVFETNLQISELFKQPTIKEVVNLITKMQQHKRSTVLAVKEREYYPVSSQQKRLFIMWQLNRDSVAYNLPSAIIIEGNLNPDKLVAVFQKLVDRHESLRTSFSFVGGQLVQSVHPRLDVIVDFAEAPKDRLMEFVKSLVKPFNLEKPPLFRVTVIKIGENKHLLLTDAHHIVFDGISMDIIMEEFSDYYSDKNLPQAKIQYRDYAVWQEVFFQTDDFKRKEEYWLDLFKEGIPVLELNTDYPRRPLQNYEGDHVLVTASHDLTSRLRRVAAENGTTLYMVLLSALNVLFFKYTGQEDITIGSPTAGRSRPGLEGVIGMFVNTVVMRNFPCREKTFQKFLNEVKNTTLNALDHEEYPFEVLIDQLGVHRNLGRNPMFDIMFSLDSNENFFKDTKELSFHKFPIESNMTQFDMFIHAMETNNSIDLKFKFRTNVFMKETVLRMADHFMRLLDEITQSVNMLLQDIQIMSELEKQTILSGFNNTDAEFSYHQMTVHEIFENQVKETISKTAVVCNGITLSYSELDSKANQLARILRTKGVQRNNIIGIIAEPSLEMVIGVLGVLKAGGAFLPIDPGFPISRIEYLLKDSNCQLILTQHHLKGKLTFEQEVVGLDDETICNEDDSTLENINQSDDLAYVIYTSGTTGNPKGVMIEHRNLVNQLGGLIENMQFDQEFHHLLLAKVSFDVSVQQIFLPILSGGKLYIPEEELAAEPRKLWSFIEQNKINMLGAVPAHLKVLINSASTNQRLRYVFVAGEVFTKNLYDELRRTVNADQIINLYGPTETTIFSTLYVCNEKEEGSSLPIGKPLNNYRAYILDQDHSPVPLGATGELCIAGAGVGRGYINNPDLTNERFVSDPFVPGKRMYKTGDLARWLQNGNIEYIGRIDHQVKIKGVRVEPDEIKEHLLNHSSVKDAVVIAKQNQSDESYLCAYLITIQDVNTADLREYLKNKLPDYMIPSHFVKLESMPLTNSDKIDVRALQKRKDEDYMLSGPSYKAPGTQIEITIADIWKQVLGVNKVGIHDHFFELGGNSLNIVQVNERLKEELNIDLPVVALFRHTTIYSLAQQLKLINAEPEKTNPDRVQVMEESRNRLKDRRRRKRDWNES</sequence>